<dbReference type="OrthoDB" id="3646703at2759"/>
<evidence type="ECO:0000313" key="3">
    <source>
        <dbReference type="Proteomes" id="UP000799539"/>
    </source>
</evidence>
<dbReference type="EMBL" id="ML992664">
    <property type="protein sequence ID" value="KAF2216596.1"/>
    <property type="molecule type" value="Genomic_DNA"/>
</dbReference>
<feature type="compositionally biased region" description="Polar residues" evidence="1">
    <location>
        <begin position="129"/>
        <end position="144"/>
    </location>
</feature>
<reference evidence="2" key="1">
    <citation type="journal article" date="2020" name="Stud. Mycol.">
        <title>101 Dothideomycetes genomes: a test case for predicting lifestyles and emergence of pathogens.</title>
        <authorList>
            <person name="Haridas S."/>
            <person name="Albert R."/>
            <person name="Binder M."/>
            <person name="Bloem J."/>
            <person name="Labutti K."/>
            <person name="Salamov A."/>
            <person name="Andreopoulos B."/>
            <person name="Baker S."/>
            <person name="Barry K."/>
            <person name="Bills G."/>
            <person name="Bluhm B."/>
            <person name="Cannon C."/>
            <person name="Castanera R."/>
            <person name="Culley D."/>
            <person name="Daum C."/>
            <person name="Ezra D."/>
            <person name="Gonzalez J."/>
            <person name="Henrissat B."/>
            <person name="Kuo A."/>
            <person name="Liang C."/>
            <person name="Lipzen A."/>
            <person name="Lutzoni F."/>
            <person name="Magnuson J."/>
            <person name="Mondo S."/>
            <person name="Nolan M."/>
            <person name="Ohm R."/>
            <person name="Pangilinan J."/>
            <person name="Park H.-J."/>
            <person name="Ramirez L."/>
            <person name="Alfaro M."/>
            <person name="Sun H."/>
            <person name="Tritt A."/>
            <person name="Yoshinaga Y."/>
            <person name="Zwiers L.-H."/>
            <person name="Turgeon B."/>
            <person name="Goodwin S."/>
            <person name="Spatafora J."/>
            <person name="Crous P."/>
            <person name="Grigoriev I."/>
        </authorList>
    </citation>
    <scope>NUCLEOTIDE SEQUENCE</scope>
    <source>
        <strain evidence="2">SCOH1-5</strain>
    </source>
</reference>
<feature type="region of interest" description="Disordered" evidence="1">
    <location>
        <begin position="1"/>
        <end position="22"/>
    </location>
</feature>
<feature type="compositionally biased region" description="Polar residues" evidence="1">
    <location>
        <begin position="1"/>
        <end position="12"/>
    </location>
</feature>
<feature type="compositionally biased region" description="Low complexity" evidence="1">
    <location>
        <begin position="80"/>
        <end position="109"/>
    </location>
</feature>
<gene>
    <name evidence="2" type="ORF">CERZMDRAFT_104799</name>
</gene>
<proteinExistence type="predicted"/>
<keyword evidence="3" id="KW-1185">Reference proteome</keyword>
<sequence>MSTSTTTNNKNGAQGEKAAEEVKGGLRGFNNWAEGIRKNINAFADDLVGKKKTRESTGFSNDAKLAGKEVENAVSGESKTTPAATTTTTHPTATVDAAAPAPATNLTGANHSTTEGHVSAPAAAPAVSDSTLGSHATGQPVVNK</sequence>
<organism evidence="2 3">
    <name type="scientific">Cercospora zeae-maydis SCOH1-5</name>
    <dbReference type="NCBI Taxonomy" id="717836"/>
    <lineage>
        <taxon>Eukaryota</taxon>
        <taxon>Fungi</taxon>
        <taxon>Dikarya</taxon>
        <taxon>Ascomycota</taxon>
        <taxon>Pezizomycotina</taxon>
        <taxon>Dothideomycetes</taxon>
        <taxon>Dothideomycetidae</taxon>
        <taxon>Mycosphaerellales</taxon>
        <taxon>Mycosphaerellaceae</taxon>
        <taxon>Cercospora</taxon>
    </lineage>
</organism>
<evidence type="ECO:0000256" key="1">
    <source>
        <dbReference type="SAM" id="MobiDB-lite"/>
    </source>
</evidence>
<accession>A0A6A6FSY2</accession>
<feature type="region of interest" description="Disordered" evidence="1">
    <location>
        <begin position="53"/>
        <end position="144"/>
    </location>
</feature>
<dbReference type="AlphaFoldDB" id="A0A6A6FSY2"/>
<protein>
    <submittedName>
        <fullName evidence="2">Uncharacterized protein</fullName>
    </submittedName>
</protein>
<dbReference type="Proteomes" id="UP000799539">
    <property type="component" value="Unassembled WGS sequence"/>
</dbReference>
<evidence type="ECO:0000313" key="2">
    <source>
        <dbReference type="EMBL" id="KAF2216596.1"/>
    </source>
</evidence>
<feature type="compositionally biased region" description="Low complexity" evidence="1">
    <location>
        <begin position="118"/>
        <end position="128"/>
    </location>
</feature>
<name>A0A6A6FSY2_9PEZI</name>